<feature type="domain" description="Trichome birefringence-like N-terminal" evidence="9">
    <location>
        <begin position="67"/>
        <end position="120"/>
    </location>
</feature>
<keyword evidence="4" id="KW-0735">Signal-anchor</keyword>
<dbReference type="Pfam" id="PF14416">
    <property type="entry name" value="PMR5N"/>
    <property type="match status" value="1"/>
</dbReference>
<name>A0A4S4DWU6_CAMSN</name>
<organism evidence="10 11">
    <name type="scientific">Camellia sinensis var. sinensis</name>
    <name type="common">China tea</name>
    <dbReference type="NCBI Taxonomy" id="542762"/>
    <lineage>
        <taxon>Eukaryota</taxon>
        <taxon>Viridiplantae</taxon>
        <taxon>Streptophyta</taxon>
        <taxon>Embryophyta</taxon>
        <taxon>Tracheophyta</taxon>
        <taxon>Spermatophyta</taxon>
        <taxon>Magnoliopsida</taxon>
        <taxon>eudicotyledons</taxon>
        <taxon>Gunneridae</taxon>
        <taxon>Pentapetalae</taxon>
        <taxon>asterids</taxon>
        <taxon>Ericales</taxon>
        <taxon>Theaceae</taxon>
        <taxon>Camellia</taxon>
    </lineage>
</organism>
<dbReference type="InterPro" id="IPR026057">
    <property type="entry name" value="TBL_C"/>
</dbReference>
<dbReference type="InterPro" id="IPR029962">
    <property type="entry name" value="TBL"/>
</dbReference>
<evidence type="ECO:0000256" key="5">
    <source>
        <dbReference type="ARBA" id="ARBA00022989"/>
    </source>
</evidence>
<keyword evidence="6 7" id="KW-0472">Membrane</keyword>
<keyword evidence="3 7" id="KW-0812">Transmembrane</keyword>
<dbReference type="PANTHER" id="PTHR32285:SF13">
    <property type="entry name" value="TRICHOME BIREFRINGENCE-LIKE N-TERMINAL DOMAIN-CONTAINING PROTEIN"/>
    <property type="match status" value="1"/>
</dbReference>
<sequence>MKVSVLELHNAKKTHLKDLRKVILVVLTFVLFTIVHLHLCNNWSTFSLQFPVISANGSARLTLKHNRCNIFKGNWVPYAEGPYYYTNSNKCVVDDRQNCIKFGRPDSGYMKWRWKPDGCELPRFDAAQFLELVRGKSMVFVGDSVGRNQMASPVDAPSVGGAIRCWLYIDYNFKLAIIWSPNLVKLSVPNQNGSSIVGVLNLYLDKVDEAWAAQIEHFDYVIISAGQWFSRPLIYHENGKIVGCHVCKNESITSLSRYYGYRMALRTAFKAILSLPNFKGVTFLRSFSPTHFGGEDWVKGGNCSQTRPFPQQEMESDESNLEFYLTQVDEFRVAEREAGTRGLKFRWLDITEAMVMRPDGHPYHYGHPPNKEKHIADCLHWCLPGPIDSWNEFLLHMLKMEGQESVDATL</sequence>
<comment type="caution">
    <text evidence="10">The sequence shown here is derived from an EMBL/GenBank/DDBJ whole genome shotgun (WGS) entry which is preliminary data.</text>
</comment>
<evidence type="ECO:0000256" key="2">
    <source>
        <dbReference type="ARBA" id="ARBA00007727"/>
    </source>
</evidence>
<comment type="similarity">
    <text evidence="2">Belongs to the PC-esterase family. TBL subfamily.</text>
</comment>
<evidence type="ECO:0000313" key="10">
    <source>
        <dbReference type="EMBL" id="THG07554.1"/>
    </source>
</evidence>
<dbReference type="Pfam" id="PF13839">
    <property type="entry name" value="PC-Esterase"/>
    <property type="match status" value="1"/>
</dbReference>
<dbReference type="AlphaFoldDB" id="A0A4S4DWU6"/>
<dbReference type="GO" id="GO:0016413">
    <property type="term" value="F:O-acetyltransferase activity"/>
    <property type="evidence" value="ECO:0007669"/>
    <property type="project" value="InterPro"/>
</dbReference>
<evidence type="ECO:0000259" key="8">
    <source>
        <dbReference type="Pfam" id="PF13839"/>
    </source>
</evidence>
<proteinExistence type="inferred from homology"/>
<dbReference type="EMBL" id="SDRB02009941">
    <property type="protein sequence ID" value="THG07554.1"/>
    <property type="molecule type" value="Genomic_DNA"/>
</dbReference>
<keyword evidence="5 7" id="KW-1133">Transmembrane helix</keyword>
<comment type="subcellular location">
    <subcellularLocation>
        <location evidence="1">Membrane</location>
        <topology evidence="1">Single-pass membrane protein</topology>
    </subcellularLocation>
</comment>
<feature type="transmembrane region" description="Helical" evidence="7">
    <location>
        <begin position="21"/>
        <end position="39"/>
    </location>
</feature>
<evidence type="ECO:0000256" key="7">
    <source>
        <dbReference type="SAM" id="Phobius"/>
    </source>
</evidence>
<dbReference type="PANTHER" id="PTHR32285">
    <property type="entry name" value="PROTEIN TRICHOME BIREFRINGENCE-LIKE 9-RELATED"/>
    <property type="match status" value="1"/>
</dbReference>
<dbReference type="InterPro" id="IPR025846">
    <property type="entry name" value="TBL_N"/>
</dbReference>
<dbReference type="GO" id="GO:0016020">
    <property type="term" value="C:membrane"/>
    <property type="evidence" value="ECO:0007669"/>
    <property type="project" value="UniProtKB-SubCell"/>
</dbReference>
<evidence type="ECO:0000259" key="9">
    <source>
        <dbReference type="Pfam" id="PF14416"/>
    </source>
</evidence>
<dbReference type="Proteomes" id="UP000306102">
    <property type="component" value="Unassembled WGS sequence"/>
</dbReference>
<evidence type="ECO:0000256" key="4">
    <source>
        <dbReference type="ARBA" id="ARBA00022968"/>
    </source>
</evidence>
<reference evidence="10 11" key="1">
    <citation type="journal article" date="2018" name="Proc. Natl. Acad. Sci. U.S.A.">
        <title>Draft genome sequence of Camellia sinensis var. sinensis provides insights into the evolution of the tea genome and tea quality.</title>
        <authorList>
            <person name="Wei C."/>
            <person name="Yang H."/>
            <person name="Wang S."/>
            <person name="Zhao J."/>
            <person name="Liu C."/>
            <person name="Gao L."/>
            <person name="Xia E."/>
            <person name="Lu Y."/>
            <person name="Tai Y."/>
            <person name="She G."/>
            <person name="Sun J."/>
            <person name="Cao H."/>
            <person name="Tong W."/>
            <person name="Gao Q."/>
            <person name="Li Y."/>
            <person name="Deng W."/>
            <person name="Jiang X."/>
            <person name="Wang W."/>
            <person name="Chen Q."/>
            <person name="Zhang S."/>
            <person name="Li H."/>
            <person name="Wu J."/>
            <person name="Wang P."/>
            <person name="Li P."/>
            <person name="Shi C."/>
            <person name="Zheng F."/>
            <person name="Jian J."/>
            <person name="Huang B."/>
            <person name="Shan D."/>
            <person name="Shi M."/>
            <person name="Fang C."/>
            <person name="Yue Y."/>
            <person name="Li F."/>
            <person name="Li D."/>
            <person name="Wei S."/>
            <person name="Han B."/>
            <person name="Jiang C."/>
            <person name="Yin Y."/>
            <person name="Xia T."/>
            <person name="Zhang Z."/>
            <person name="Bennetzen J.L."/>
            <person name="Zhao S."/>
            <person name="Wan X."/>
        </authorList>
    </citation>
    <scope>NUCLEOTIDE SEQUENCE [LARGE SCALE GENOMIC DNA]</scope>
    <source>
        <strain evidence="11">cv. Shuchazao</strain>
        <tissue evidence="10">Leaf</tissue>
    </source>
</reference>
<accession>A0A4S4DWU6</accession>
<evidence type="ECO:0000256" key="3">
    <source>
        <dbReference type="ARBA" id="ARBA00022692"/>
    </source>
</evidence>
<evidence type="ECO:0000256" key="6">
    <source>
        <dbReference type="ARBA" id="ARBA00023136"/>
    </source>
</evidence>
<dbReference type="GO" id="GO:0005794">
    <property type="term" value="C:Golgi apparatus"/>
    <property type="evidence" value="ECO:0007669"/>
    <property type="project" value="TreeGrafter"/>
</dbReference>
<keyword evidence="11" id="KW-1185">Reference proteome</keyword>
<evidence type="ECO:0000256" key="1">
    <source>
        <dbReference type="ARBA" id="ARBA00004167"/>
    </source>
</evidence>
<gene>
    <name evidence="10" type="ORF">TEA_003543</name>
</gene>
<feature type="domain" description="Trichome birefringence-like C-terminal" evidence="8">
    <location>
        <begin position="121"/>
        <end position="397"/>
    </location>
</feature>
<evidence type="ECO:0000313" key="11">
    <source>
        <dbReference type="Proteomes" id="UP000306102"/>
    </source>
</evidence>
<evidence type="ECO:0008006" key="12">
    <source>
        <dbReference type="Google" id="ProtNLM"/>
    </source>
</evidence>
<protein>
    <recommendedName>
        <fullName evidence="12">Trichome birefringence-like N-terminal domain-containing protein</fullName>
    </recommendedName>
</protein>